<comment type="function">
    <text evidence="2">Removes the formyl group from the N-terminal Met of newly synthesized proteins. Requires at least a dipeptide for an efficient rate of reaction. N-terminal L-methionine is a prerequisite for activity but the enzyme has broad specificity at other positions.</text>
</comment>
<gene>
    <name evidence="2" type="primary">def</name>
    <name evidence="3" type="ORF">US62_C0011G0010</name>
</gene>
<dbReference type="Proteomes" id="UP000034603">
    <property type="component" value="Unassembled WGS sequence"/>
</dbReference>
<dbReference type="CDD" id="cd00487">
    <property type="entry name" value="Pep_deformylase"/>
    <property type="match status" value="1"/>
</dbReference>
<dbReference type="GO" id="GO:0046872">
    <property type="term" value="F:metal ion binding"/>
    <property type="evidence" value="ECO:0007669"/>
    <property type="project" value="UniProtKB-KW"/>
</dbReference>
<dbReference type="AlphaFoldDB" id="A0A0G0KYT8"/>
<dbReference type="Pfam" id="PF01327">
    <property type="entry name" value="Pep_deformylase"/>
    <property type="match status" value="1"/>
</dbReference>
<feature type="binding site" evidence="2">
    <location>
        <position position="99"/>
    </location>
    <ligand>
        <name>Fe cation</name>
        <dbReference type="ChEBI" id="CHEBI:24875"/>
    </ligand>
</feature>
<name>A0A0G0KYT8_9BACT</name>
<feature type="binding site" evidence="2">
    <location>
        <position position="145"/>
    </location>
    <ligand>
        <name>Fe cation</name>
        <dbReference type="ChEBI" id="CHEBI:24875"/>
    </ligand>
</feature>
<comment type="catalytic activity">
    <reaction evidence="2">
        <text>N-terminal N-formyl-L-methionyl-[peptide] + H2O = N-terminal L-methionyl-[peptide] + formate</text>
        <dbReference type="Rhea" id="RHEA:24420"/>
        <dbReference type="Rhea" id="RHEA-COMP:10639"/>
        <dbReference type="Rhea" id="RHEA-COMP:10640"/>
        <dbReference type="ChEBI" id="CHEBI:15377"/>
        <dbReference type="ChEBI" id="CHEBI:15740"/>
        <dbReference type="ChEBI" id="CHEBI:49298"/>
        <dbReference type="ChEBI" id="CHEBI:64731"/>
        <dbReference type="EC" id="3.5.1.88"/>
    </reaction>
</comment>
<keyword evidence="2" id="KW-0479">Metal-binding</keyword>
<dbReference type="PANTHER" id="PTHR10458">
    <property type="entry name" value="PEPTIDE DEFORMYLASE"/>
    <property type="match status" value="1"/>
</dbReference>
<dbReference type="NCBIfam" id="TIGR00079">
    <property type="entry name" value="pept_deformyl"/>
    <property type="match status" value="1"/>
</dbReference>
<evidence type="ECO:0000313" key="3">
    <source>
        <dbReference type="EMBL" id="KKQ45646.1"/>
    </source>
</evidence>
<protein>
    <recommendedName>
        <fullName evidence="2">Peptide deformylase</fullName>
        <shortName evidence="2">PDF</shortName>
        <ecNumber evidence="2">3.5.1.88</ecNumber>
    </recommendedName>
    <alternativeName>
        <fullName evidence="2">Polypeptide deformylase</fullName>
    </alternativeName>
</protein>
<keyword evidence="2" id="KW-0648">Protein biosynthesis</keyword>
<dbReference type="NCBIfam" id="NF001159">
    <property type="entry name" value="PRK00150.1-3"/>
    <property type="match status" value="1"/>
</dbReference>
<dbReference type="HAMAP" id="MF_00163">
    <property type="entry name" value="Pep_deformylase"/>
    <property type="match status" value="1"/>
</dbReference>
<reference evidence="3 4" key="1">
    <citation type="journal article" date="2015" name="Nature">
        <title>rRNA introns, odd ribosomes, and small enigmatic genomes across a large radiation of phyla.</title>
        <authorList>
            <person name="Brown C.T."/>
            <person name="Hug L.A."/>
            <person name="Thomas B.C."/>
            <person name="Sharon I."/>
            <person name="Castelle C.J."/>
            <person name="Singh A."/>
            <person name="Wilkins M.J."/>
            <person name="Williams K.H."/>
            <person name="Banfield J.F."/>
        </authorList>
    </citation>
    <scope>NUCLEOTIDE SEQUENCE [LARGE SCALE GENOMIC DNA]</scope>
</reference>
<keyword evidence="2" id="KW-0408">Iron</keyword>
<dbReference type="InterPro" id="IPR023635">
    <property type="entry name" value="Peptide_deformylase"/>
</dbReference>
<dbReference type="EMBL" id="LBTR01000011">
    <property type="protein sequence ID" value="KKQ45646.1"/>
    <property type="molecule type" value="Genomic_DNA"/>
</dbReference>
<dbReference type="PATRIC" id="fig|1618546.3.peg.354"/>
<dbReference type="PIRSF" id="PIRSF004749">
    <property type="entry name" value="Pep_def"/>
    <property type="match status" value="1"/>
</dbReference>
<dbReference type="PRINTS" id="PR01576">
    <property type="entry name" value="PDEFORMYLASE"/>
</dbReference>
<dbReference type="GO" id="GO:0006412">
    <property type="term" value="P:translation"/>
    <property type="evidence" value="ECO:0007669"/>
    <property type="project" value="UniProtKB-UniRule"/>
</dbReference>
<evidence type="ECO:0000256" key="2">
    <source>
        <dbReference type="HAMAP-Rule" id="MF_00163"/>
    </source>
</evidence>
<dbReference type="SUPFAM" id="SSF56420">
    <property type="entry name" value="Peptide deformylase"/>
    <property type="match status" value="1"/>
</dbReference>
<keyword evidence="2" id="KW-0378">Hydrolase</keyword>
<comment type="similarity">
    <text evidence="1 2">Belongs to the polypeptide deformylase family.</text>
</comment>
<dbReference type="EC" id="3.5.1.88" evidence="2"/>
<accession>A0A0G0KYT8</accession>
<dbReference type="GO" id="GO:0042586">
    <property type="term" value="F:peptide deformylase activity"/>
    <property type="evidence" value="ECO:0007669"/>
    <property type="project" value="UniProtKB-UniRule"/>
</dbReference>
<comment type="cofactor">
    <cofactor evidence="2">
        <name>Fe(2+)</name>
        <dbReference type="ChEBI" id="CHEBI:29033"/>
    </cofactor>
    <text evidence="2">Binds 1 Fe(2+) ion.</text>
</comment>
<feature type="binding site" evidence="2">
    <location>
        <position position="141"/>
    </location>
    <ligand>
        <name>Fe cation</name>
        <dbReference type="ChEBI" id="CHEBI:24875"/>
    </ligand>
</feature>
<feature type="active site" evidence="2">
    <location>
        <position position="142"/>
    </location>
</feature>
<dbReference type="InterPro" id="IPR036821">
    <property type="entry name" value="Peptide_deformylase_sf"/>
</dbReference>
<proteinExistence type="inferred from homology"/>
<dbReference type="Gene3D" id="3.90.45.10">
    <property type="entry name" value="Peptide deformylase"/>
    <property type="match status" value="1"/>
</dbReference>
<dbReference type="PANTHER" id="PTHR10458:SF22">
    <property type="entry name" value="PEPTIDE DEFORMYLASE"/>
    <property type="match status" value="1"/>
</dbReference>
<sequence>MIRQILDVKQNTLREKSKPVVAVDKKIKELIRDMIHTLEVQKDPEGVGLAASQVGKNLRLFVMKPKDKAIVIMNPEIVTVSKEKNMPKNDSGKKIMEGCLSLPHYYGPLKRANEITIKFLGEDGNIKTQIFKGLAAQIVQHEIDHLNGVLFIDRLLEAKTPLYEYLDGEWEKVDLIM</sequence>
<evidence type="ECO:0000256" key="1">
    <source>
        <dbReference type="ARBA" id="ARBA00010759"/>
    </source>
</evidence>
<comment type="caution">
    <text evidence="3">The sequence shown here is derived from an EMBL/GenBank/DDBJ whole genome shotgun (WGS) entry which is preliminary data.</text>
</comment>
<organism evidence="3 4">
    <name type="scientific">Candidatus Woesebacteria bacterium GW2011_GWA1_37_8</name>
    <dbReference type="NCBI Taxonomy" id="1618546"/>
    <lineage>
        <taxon>Bacteria</taxon>
        <taxon>Candidatus Woeseibacteriota</taxon>
    </lineage>
</organism>
<evidence type="ECO:0000313" key="4">
    <source>
        <dbReference type="Proteomes" id="UP000034603"/>
    </source>
</evidence>